<feature type="region of interest" description="Disordered" evidence="1">
    <location>
        <begin position="80"/>
        <end position="123"/>
    </location>
</feature>
<feature type="compositionally biased region" description="Low complexity" evidence="1">
    <location>
        <begin position="84"/>
        <end position="94"/>
    </location>
</feature>
<dbReference type="AlphaFoldDB" id="A0AAI8YSZ4"/>
<feature type="compositionally biased region" description="Polar residues" evidence="1">
    <location>
        <begin position="95"/>
        <end position="110"/>
    </location>
</feature>
<sequence>MSALQDRDTNVQMASSNANTTNTSEKQQQMATGGENKAQRTLEQRIADANNKQSGPYISPSDAILSPATQKLAGFKQRQINKQNNSNNNNNNNNPTARSLFSRTASSITDSGLEDSEDLPGSK</sequence>
<accession>A0AAI8YSZ4</accession>
<evidence type="ECO:0000313" key="2">
    <source>
        <dbReference type="EMBL" id="CAK3836550.1"/>
    </source>
</evidence>
<evidence type="ECO:0000256" key="1">
    <source>
        <dbReference type="SAM" id="MobiDB-lite"/>
    </source>
</evidence>
<dbReference type="InterPro" id="IPR007727">
    <property type="entry name" value="Spo12"/>
</dbReference>
<reference evidence="2" key="1">
    <citation type="submission" date="2023-11" db="EMBL/GenBank/DDBJ databases">
        <authorList>
            <person name="Alioto T."/>
            <person name="Alioto T."/>
            <person name="Gomez Garrido J."/>
        </authorList>
    </citation>
    <scope>NUCLEOTIDE SEQUENCE</scope>
</reference>
<name>A0AAI8YSZ4_9PEZI</name>
<feature type="compositionally biased region" description="Polar residues" evidence="1">
    <location>
        <begin position="10"/>
        <end position="31"/>
    </location>
</feature>
<feature type="compositionally biased region" description="Basic and acidic residues" evidence="1">
    <location>
        <begin position="37"/>
        <end position="46"/>
    </location>
</feature>
<comment type="caution">
    <text evidence="2">The sequence shown here is derived from an EMBL/GenBank/DDBJ whole genome shotgun (WGS) entry which is preliminary data.</text>
</comment>
<proteinExistence type="predicted"/>
<feature type="compositionally biased region" description="Acidic residues" evidence="1">
    <location>
        <begin position="112"/>
        <end position="123"/>
    </location>
</feature>
<keyword evidence="3" id="KW-1185">Reference proteome</keyword>
<evidence type="ECO:0000313" key="3">
    <source>
        <dbReference type="Proteomes" id="UP001296104"/>
    </source>
</evidence>
<dbReference type="Proteomes" id="UP001296104">
    <property type="component" value="Unassembled WGS sequence"/>
</dbReference>
<organism evidence="2 3">
    <name type="scientific">Lecanosticta acicola</name>
    <dbReference type="NCBI Taxonomy" id="111012"/>
    <lineage>
        <taxon>Eukaryota</taxon>
        <taxon>Fungi</taxon>
        <taxon>Dikarya</taxon>
        <taxon>Ascomycota</taxon>
        <taxon>Pezizomycotina</taxon>
        <taxon>Dothideomycetes</taxon>
        <taxon>Dothideomycetidae</taxon>
        <taxon>Mycosphaerellales</taxon>
        <taxon>Mycosphaerellaceae</taxon>
        <taxon>Lecanosticta</taxon>
    </lineage>
</organism>
<protein>
    <submittedName>
        <fullName evidence="2">Uncharacterized protein</fullName>
    </submittedName>
</protein>
<dbReference type="Pfam" id="PF05032">
    <property type="entry name" value="Spo12"/>
    <property type="match status" value="1"/>
</dbReference>
<gene>
    <name evidence="2" type="ORF">LECACI_7A001427</name>
</gene>
<dbReference type="EMBL" id="CAVMBE010000005">
    <property type="protein sequence ID" value="CAK3836550.1"/>
    <property type="molecule type" value="Genomic_DNA"/>
</dbReference>
<feature type="region of interest" description="Disordered" evidence="1">
    <location>
        <begin position="1"/>
        <end position="63"/>
    </location>
</feature>